<dbReference type="RefSeq" id="WP_306727696.1">
    <property type="nucleotide sequence ID" value="NZ_JAVDDT010000002.1"/>
</dbReference>
<sequence>MNLGAISRPTLLNGLARALAAVVGMSFFTIGTFYLAILLIGGLWEGFGRGSFTAWFFLMLLYVYGTAFLAFHVACRPGLVRGLLLTILVLPAVGSFVQVAGTGGELTAAVDTFADNQDPEAVAEAEALLLKHQRRAGNPPHVQQLLFHLQNADSDRQRIRLVRLLARLTHQHEPSLELLRRLREETRGDPERAELHETVEEAIKAIRPPAPASPEGGAADTAGAG</sequence>
<feature type="region of interest" description="Disordered" evidence="1">
    <location>
        <begin position="204"/>
        <end position="225"/>
    </location>
</feature>
<reference evidence="3 4" key="1">
    <citation type="submission" date="2023-08" db="EMBL/GenBank/DDBJ databases">
        <title>Whole-genome sequencing of halo(alkali)philic microorganisms from hypersaline lakes.</title>
        <authorList>
            <person name="Sorokin D.Y."/>
            <person name="Abbas B."/>
            <person name="Merkel A.Y."/>
        </authorList>
    </citation>
    <scope>NUCLEOTIDE SEQUENCE [LARGE SCALE GENOMIC DNA]</scope>
    <source>
        <strain evidence="3 4">AB-CW4</strain>
    </source>
</reference>
<name>A0ABU0W5J2_9GAMM</name>
<keyword evidence="2" id="KW-0472">Membrane</keyword>
<proteinExistence type="predicted"/>
<evidence type="ECO:0000313" key="4">
    <source>
        <dbReference type="Proteomes" id="UP001239019"/>
    </source>
</evidence>
<evidence type="ECO:0008006" key="5">
    <source>
        <dbReference type="Google" id="ProtNLM"/>
    </source>
</evidence>
<organism evidence="3 4">
    <name type="scientific">Natronospira bacteriovora</name>
    <dbReference type="NCBI Taxonomy" id="3069753"/>
    <lineage>
        <taxon>Bacteria</taxon>
        <taxon>Pseudomonadati</taxon>
        <taxon>Pseudomonadota</taxon>
        <taxon>Gammaproteobacteria</taxon>
        <taxon>Natronospirales</taxon>
        <taxon>Natronospiraceae</taxon>
        <taxon>Natronospira</taxon>
    </lineage>
</organism>
<gene>
    <name evidence="3" type="ORF">RBH19_04935</name>
</gene>
<keyword evidence="2" id="KW-0812">Transmembrane</keyword>
<protein>
    <recommendedName>
        <fullName evidence="5">HEAT repeat protein</fullName>
    </recommendedName>
</protein>
<keyword evidence="2" id="KW-1133">Transmembrane helix</keyword>
<dbReference type="EMBL" id="JAVDDT010000002">
    <property type="protein sequence ID" value="MDQ2069209.1"/>
    <property type="molecule type" value="Genomic_DNA"/>
</dbReference>
<accession>A0ABU0W5J2</accession>
<feature type="transmembrane region" description="Helical" evidence="2">
    <location>
        <begin position="83"/>
        <end position="101"/>
    </location>
</feature>
<feature type="transmembrane region" description="Helical" evidence="2">
    <location>
        <begin position="18"/>
        <end position="40"/>
    </location>
</feature>
<evidence type="ECO:0000313" key="3">
    <source>
        <dbReference type="EMBL" id="MDQ2069209.1"/>
    </source>
</evidence>
<evidence type="ECO:0000256" key="1">
    <source>
        <dbReference type="SAM" id="MobiDB-lite"/>
    </source>
</evidence>
<feature type="transmembrane region" description="Helical" evidence="2">
    <location>
        <begin position="52"/>
        <end position="71"/>
    </location>
</feature>
<evidence type="ECO:0000256" key="2">
    <source>
        <dbReference type="SAM" id="Phobius"/>
    </source>
</evidence>
<keyword evidence="4" id="KW-1185">Reference proteome</keyword>
<comment type="caution">
    <text evidence="3">The sequence shown here is derived from an EMBL/GenBank/DDBJ whole genome shotgun (WGS) entry which is preliminary data.</text>
</comment>
<dbReference type="Proteomes" id="UP001239019">
    <property type="component" value="Unassembled WGS sequence"/>
</dbReference>